<feature type="transmembrane region" description="Helical" evidence="1">
    <location>
        <begin position="177"/>
        <end position="197"/>
    </location>
</feature>
<dbReference type="AlphaFoldDB" id="A0A2H3B856"/>
<dbReference type="Proteomes" id="UP000218334">
    <property type="component" value="Unassembled WGS sequence"/>
</dbReference>
<dbReference type="EMBL" id="KZ293468">
    <property type="protein sequence ID" value="PBK62228.1"/>
    <property type="molecule type" value="Genomic_DNA"/>
</dbReference>
<evidence type="ECO:0000313" key="2">
    <source>
        <dbReference type="EMBL" id="PBK62228.1"/>
    </source>
</evidence>
<accession>A0A2H3B856</accession>
<feature type="non-terminal residue" evidence="2">
    <location>
        <position position="215"/>
    </location>
</feature>
<evidence type="ECO:0000256" key="1">
    <source>
        <dbReference type="SAM" id="Phobius"/>
    </source>
</evidence>
<organism evidence="2 3">
    <name type="scientific">Armillaria solidipes</name>
    <dbReference type="NCBI Taxonomy" id="1076256"/>
    <lineage>
        <taxon>Eukaryota</taxon>
        <taxon>Fungi</taxon>
        <taxon>Dikarya</taxon>
        <taxon>Basidiomycota</taxon>
        <taxon>Agaricomycotina</taxon>
        <taxon>Agaricomycetes</taxon>
        <taxon>Agaricomycetidae</taxon>
        <taxon>Agaricales</taxon>
        <taxon>Marasmiineae</taxon>
        <taxon>Physalacriaceae</taxon>
        <taxon>Armillaria</taxon>
    </lineage>
</organism>
<sequence>MWLQRLEDKDGVVHPFATKLAVPSGLPSSSCASFSFVSPDLLSLFFPVPFPFPVFACSCVPVHRGSCVRAPVVFLCFVVPVFALRLCSCSGVLILRPCIMLAYPSRSFSWARALCPIPWDPCVMSHSGVWSCLVPCLFLPWRQGVLLVFPRVTFACFYTVIALHSVMISHFDKYNTLRHRTVFVSAITLITISSLYARSLTVPSGRKTTLCCSSL</sequence>
<gene>
    <name evidence="2" type="ORF">ARMSODRAFT_964249</name>
</gene>
<keyword evidence="1" id="KW-0812">Transmembrane</keyword>
<keyword evidence="3" id="KW-1185">Reference proteome</keyword>
<protein>
    <submittedName>
        <fullName evidence="2">Uncharacterized protein</fullName>
    </submittedName>
</protein>
<feature type="transmembrane region" description="Helical" evidence="1">
    <location>
        <begin position="148"/>
        <end position="171"/>
    </location>
</feature>
<keyword evidence="1" id="KW-0472">Membrane</keyword>
<keyword evidence="1" id="KW-1133">Transmembrane helix</keyword>
<evidence type="ECO:0000313" key="3">
    <source>
        <dbReference type="Proteomes" id="UP000218334"/>
    </source>
</evidence>
<reference evidence="3" key="1">
    <citation type="journal article" date="2017" name="Nat. Ecol. Evol.">
        <title>Genome expansion and lineage-specific genetic innovations in the forest pathogenic fungi Armillaria.</title>
        <authorList>
            <person name="Sipos G."/>
            <person name="Prasanna A.N."/>
            <person name="Walter M.C."/>
            <person name="O'Connor E."/>
            <person name="Balint B."/>
            <person name="Krizsan K."/>
            <person name="Kiss B."/>
            <person name="Hess J."/>
            <person name="Varga T."/>
            <person name="Slot J."/>
            <person name="Riley R."/>
            <person name="Boka B."/>
            <person name="Rigling D."/>
            <person name="Barry K."/>
            <person name="Lee J."/>
            <person name="Mihaltcheva S."/>
            <person name="LaButti K."/>
            <person name="Lipzen A."/>
            <person name="Waldron R."/>
            <person name="Moloney N.M."/>
            <person name="Sperisen C."/>
            <person name="Kredics L."/>
            <person name="Vagvoelgyi C."/>
            <person name="Patrignani A."/>
            <person name="Fitzpatrick D."/>
            <person name="Nagy I."/>
            <person name="Doyle S."/>
            <person name="Anderson J.B."/>
            <person name="Grigoriev I.V."/>
            <person name="Gueldener U."/>
            <person name="Muensterkoetter M."/>
            <person name="Nagy L.G."/>
        </authorList>
    </citation>
    <scope>NUCLEOTIDE SEQUENCE [LARGE SCALE GENOMIC DNA]</scope>
    <source>
        <strain evidence="3">28-4</strain>
    </source>
</reference>
<proteinExistence type="predicted"/>
<feature type="transmembrane region" description="Helical" evidence="1">
    <location>
        <begin position="72"/>
        <end position="103"/>
    </location>
</feature>
<name>A0A2H3B856_9AGAR</name>